<dbReference type="PANTHER" id="PTHR10127">
    <property type="entry name" value="DISCOIDIN, CUB, EGF, LAMININ , AND ZINC METALLOPROTEASE DOMAIN CONTAINING"/>
    <property type="match status" value="1"/>
</dbReference>
<feature type="binding site" evidence="8">
    <location>
        <position position="184"/>
    </location>
    <ligand>
        <name>Zn(2+)</name>
        <dbReference type="ChEBI" id="CHEBI:29105"/>
        <note>catalytic</note>
    </ligand>
</feature>
<dbReference type="PANTHER" id="PTHR10127:SF780">
    <property type="entry name" value="METALLOENDOPEPTIDASE"/>
    <property type="match status" value="1"/>
</dbReference>
<dbReference type="PROSITE" id="PS51670">
    <property type="entry name" value="SHKT"/>
    <property type="match status" value="5"/>
</dbReference>
<feature type="disulfide bond" evidence="7">
    <location>
        <begin position="457"/>
        <end position="491"/>
    </location>
</feature>
<feature type="binding site" evidence="8">
    <location>
        <position position="180"/>
    </location>
    <ligand>
        <name>Zn(2+)</name>
        <dbReference type="ChEBI" id="CHEBI:29105"/>
        <note>catalytic</note>
    </ligand>
</feature>
<feature type="domain" description="ShKT" evidence="10">
    <location>
        <begin position="364"/>
        <end position="396"/>
    </location>
</feature>
<keyword evidence="4 8" id="KW-0378">Hydrolase</keyword>
<evidence type="ECO:0000313" key="12">
    <source>
        <dbReference type="EMBL" id="QBH70094.1"/>
    </source>
</evidence>
<keyword evidence="3 8" id="KW-0479">Metal-binding</keyword>
<keyword evidence="5 8" id="KW-0862">Zinc</keyword>
<dbReference type="InterPro" id="IPR003582">
    <property type="entry name" value="ShKT_dom"/>
</dbReference>
<evidence type="ECO:0000256" key="2">
    <source>
        <dbReference type="ARBA" id="ARBA00022670"/>
    </source>
</evidence>
<sequence>MMWVTAGLVVLVSLVHGDQVHARNQRVLPDRTLPEMSDHADSFKRKKRSDPMAEVVHRGEEEETVKFGGDMLLTRSQHRILTRAARSTSSRHLFNRQWTNGVIPYTIDPSFSDDQKNWIQRAMYSWEQYTCVVFTEKKPTDTNYVHIRTGDGCFAYMGMMSGEHIVELHKTCFWKGMVAHEFGHTLGLIHEHQRENRDGYIKVNYHAVDPDAIDELSKQVKGLDDKMGLPYDYASVMHYGKFSSSKTGYDQTFFPRDPEATDVIGMSLGPSYIDIKLINMMYNCSTRCSQYPPPSCSAGCILLEDCQCFCEGDMPIEVCEDTDDDCAELAHENACVTATIKMHTKCRKTCGICKTDGTAPQLPCRDTSSCQYWAQNLDCEDNLFMKKNCRKTCNLCHDTPYASTAECRDKHQDCAKKAADGQCDKDPGFMLKNCRQACDQCVEKLGRDPVVSTNPDCQDYDTACPFRKDRGWCQMYYDWMSAECARSCDTCDYQIPSGCRDNHNRCRLWAMDNECVKNPKYMLRSCALSCSVCQQDVKDSDSRCKKWAKNNGCNIIETWMQKNCKKSCART</sequence>
<dbReference type="PRINTS" id="PR00480">
    <property type="entry name" value="ASTACIN"/>
</dbReference>
<dbReference type="EC" id="3.4.24.-" evidence="9"/>
<name>A0A481SMK5_9CAEN</name>
<dbReference type="GO" id="GO:0008270">
    <property type="term" value="F:zinc ion binding"/>
    <property type="evidence" value="ECO:0007669"/>
    <property type="project" value="UniProtKB-UniRule"/>
</dbReference>
<dbReference type="CDD" id="cd04280">
    <property type="entry name" value="ZnMc_astacin_like"/>
    <property type="match status" value="1"/>
</dbReference>
<keyword evidence="6 8" id="KW-0482">Metalloprotease</keyword>
<accession>A0A481SMK5</accession>
<dbReference type="InterPro" id="IPR024079">
    <property type="entry name" value="MetalloPept_cat_dom_sf"/>
</dbReference>
<dbReference type="SMART" id="SM00235">
    <property type="entry name" value="ZnMc"/>
    <property type="match status" value="1"/>
</dbReference>
<dbReference type="EMBL" id="MK387128">
    <property type="protein sequence ID" value="QBH70094.1"/>
    <property type="molecule type" value="mRNA"/>
</dbReference>
<dbReference type="InterPro" id="IPR001506">
    <property type="entry name" value="Peptidase_M12A"/>
</dbReference>
<feature type="domain" description="ShKT" evidence="10">
    <location>
        <begin position="407"/>
        <end position="441"/>
    </location>
</feature>
<feature type="domain" description="ShKT" evidence="10">
    <location>
        <begin position="457"/>
        <end position="491"/>
    </location>
</feature>
<evidence type="ECO:0000256" key="5">
    <source>
        <dbReference type="ARBA" id="ARBA00022833"/>
    </source>
</evidence>
<dbReference type="GO" id="GO:0004222">
    <property type="term" value="F:metalloendopeptidase activity"/>
    <property type="evidence" value="ECO:0007669"/>
    <property type="project" value="UniProtKB-UniRule"/>
</dbReference>
<feature type="signal peptide" evidence="9">
    <location>
        <begin position="1"/>
        <end position="17"/>
    </location>
</feature>
<dbReference type="SMART" id="SM00254">
    <property type="entry name" value="ShKT"/>
    <property type="match status" value="6"/>
</dbReference>
<dbReference type="GO" id="GO:0006508">
    <property type="term" value="P:proteolysis"/>
    <property type="evidence" value="ECO:0007669"/>
    <property type="project" value="UniProtKB-KW"/>
</dbReference>
<protein>
    <recommendedName>
        <fullName evidence="9">Metalloendopeptidase</fullName>
        <ecNumber evidence="9">3.4.24.-</ecNumber>
    </recommendedName>
</protein>
<evidence type="ECO:0000256" key="7">
    <source>
        <dbReference type="PROSITE-ProRule" id="PRU01005"/>
    </source>
</evidence>
<organism evidence="12">
    <name type="scientific">Colubraria reticulata</name>
    <dbReference type="NCBI Taxonomy" id="604273"/>
    <lineage>
        <taxon>Eukaryota</taxon>
        <taxon>Metazoa</taxon>
        <taxon>Spiralia</taxon>
        <taxon>Lophotrochozoa</taxon>
        <taxon>Mollusca</taxon>
        <taxon>Gastropoda</taxon>
        <taxon>Caenogastropoda</taxon>
        <taxon>Neogastropoda</taxon>
        <taxon>Buccinoidea</taxon>
        <taxon>Buccinidae</taxon>
        <taxon>Colubraria</taxon>
    </lineage>
</organism>
<feature type="disulfide bond" evidence="7">
    <location>
        <begin position="407"/>
        <end position="441"/>
    </location>
</feature>
<evidence type="ECO:0000256" key="6">
    <source>
        <dbReference type="ARBA" id="ARBA00023049"/>
    </source>
</evidence>
<comment type="function">
    <text evidence="1">Metalloprotease.</text>
</comment>
<dbReference type="Gene3D" id="1.10.10.1940">
    <property type="match status" value="1"/>
</dbReference>
<dbReference type="InterPro" id="IPR006026">
    <property type="entry name" value="Peptidase_Metallo"/>
</dbReference>
<keyword evidence="2 8" id="KW-0645">Protease</keyword>
<keyword evidence="7" id="KW-1015">Disulfide bond</keyword>
<feature type="domain" description="Peptidase M12A" evidence="11">
    <location>
        <begin position="86"/>
        <end position="285"/>
    </location>
</feature>
<evidence type="ECO:0000256" key="9">
    <source>
        <dbReference type="RuleBase" id="RU361183"/>
    </source>
</evidence>
<keyword evidence="9" id="KW-0732">Signal</keyword>
<feature type="domain" description="ShKT" evidence="10">
    <location>
        <begin position="533"/>
        <end position="571"/>
    </location>
</feature>
<dbReference type="InterPro" id="IPR034035">
    <property type="entry name" value="Astacin-like_dom"/>
</dbReference>
<evidence type="ECO:0000259" key="10">
    <source>
        <dbReference type="PROSITE" id="PS51670"/>
    </source>
</evidence>
<feature type="chain" id="PRO_5019614854" description="Metalloendopeptidase" evidence="9">
    <location>
        <begin position="18"/>
        <end position="571"/>
    </location>
</feature>
<dbReference type="AlphaFoldDB" id="A0A481SMK5"/>
<evidence type="ECO:0000256" key="4">
    <source>
        <dbReference type="ARBA" id="ARBA00022801"/>
    </source>
</evidence>
<feature type="domain" description="ShKT" evidence="10">
    <location>
        <begin position="319"/>
        <end position="353"/>
    </location>
</feature>
<dbReference type="Gene3D" id="3.40.390.10">
    <property type="entry name" value="Collagenase (Catalytic Domain)"/>
    <property type="match status" value="1"/>
</dbReference>
<feature type="active site" evidence="8">
    <location>
        <position position="181"/>
    </location>
</feature>
<dbReference type="PROSITE" id="PS51864">
    <property type="entry name" value="ASTACIN"/>
    <property type="match status" value="1"/>
</dbReference>
<reference evidence="12" key="1">
    <citation type="journal article" date="2019" name="Toxins">
        <title>A Recurrent Motif: Diversity and Evolution of ShKT Domain Containing Proteins in the Vampire Snail Cumia reticulata.</title>
        <authorList>
            <person name="Gerdol M."/>
            <person name="Cervelli M."/>
            <person name="Mariottini P."/>
            <person name="Oliverio M."/>
            <person name="Dutertre S."/>
            <person name="Modica M.V."/>
        </authorList>
    </citation>
    <scope>NUCLEOTIDE SEQUENCE</scope>
</reference>
<dbReference type="Pfam" id="PF01400">
    <property type="entry name" value="Astacin"/>
    <property type="match status" value="1"/>
</dbReference>
<evidence type="ECO:0000256" key="1">
    <source>
        <dbReference type="ARBA" id="ARBA00002657"/>
    </source>
</evidence>
<proteinExistence type="evidence at transcript level"/>
<dbReference type="SUPFAM" id="SSF55486">
    <property type="entry name" value="Metalloproteases ('zincins'), catalytic domain"/>
    <property type="match status" value="1"/>
</dbReference>
<comment type="cofactor">
    <cofactor evidence="8 9">
        <name>Zn(2+)</name>
        <dbReference type="ChEBI" id="CHEBI:29105"/>
    </cofactor>
    <text evidence="8 9">Binds 1 zinc ion per subunit.</text>
</comment>
<comment type="caution">
    <text evidence="7">Lacks conserved residue(s) required for the propagation of feature annotation.</text>
</comment>
<evidence type="ECO:0000256" key="8">
    <source>
        <dbReference type="PROSITE-ProRule" id="PRU01211"/>
    </source>
</evidence>
<feature type="disulfide bond" evidence="7">
    <location>
        <begin position="319"/>
        <end position="353"/>
    </location>
</feature>
<feature type="binding site" evidence="8">
    <location>
        <position position="190"/>
    </location>
    <ligand>
        <name>Zn(2+)</name>
        <dbReference type="ChEBI" id="CHEBI:29105"/>
        <note>catalytic</note>
    </ligand>
</feature>
<dbReference type="Pfam" id="PF01549">
    <property type="entry name" value="ShK"/>
    <property type="match status" value="5"/>
</dbReference>
<evidence type="ECO:0000259" key="11">
    <source>
        <dbReference type="PROSITE" id="PS51864"/>
    </source>
</evidence>
<evidence type="ECO:0000256" key="3">
    <source>
        <dbReference type="ARBA" id="ARBA00022723"/>
    </source>
</evidence>